<organism evidence="3 4">
    <name type="scientific">Amycolatopsis roodepoortensis</name>
    <dbReference type="NCBI Taxonomy" id="700274"/>
    <lineage>
        <taxon>Bacteria</taxon>
        <taxon>Bacillati</taxon>
        <taxon>Actinomycetota</taxon>
        <taxon>Actinomycetes</taxon>
        <taxon>Pseudonocardiales</taxon>
        <taxon>Pseudonocardiaceae</taxon>
        <taxon>Amycolatopsis</taxon>
    </lineage>
</organism>
<gene>
    <name evidence="3" type="ORF">H4W30_003114</name>
</gene>
<dbReference type="EMBL" id="JADBEJ010000004">
    <property type="protein sequence ID" value="MBE1576067.1"/>
    <property type="molecule type" value="Genomic_DNA"/>
</dbReference>
<evidence type="ECO:0000256" key="1">
    <source>
        <dbReference type="SAM" id="MobiDB-lite"/>
    </source>
</evidence>
<protein>
    <recommendedName>
        <fullName evidence="2">DUF1023 domain-containing protein</fullName>
    </recommendedName>
</protein>
<feature type="region of interest" description="Disordered" evidence="1">
    <location>
        <begin position="109"/>
        <end position="131"/>
    </location>
</feature>
<keyword evidence="4" id="KW-1185">Reference proteome</keyword>
<proteinExistence type="predicted"/>
<evidence type="ECO:0000259" key="2">
    <source>
        <dbReference type="Pfam" id="PF06259"/>
    </source>
</evidence>
<dbReference type="Proteomes" id="UP000656548">
    <property type="component" value="Unassembled WGS sequence"/>
</dbReference>
<accession>A0ABR9L686</accession>
<comment type="caution">
    <text evidence="3">The sequence shown here is derived from an EMBL/GenBank/DDBJ whole genome shotgun (WGS) entry which is preliminary data.</text>
</comment>
<dbReference type="InterPro" id="IPR010427">
    <property type="entry name" value="DUF1023"/>
</dbReference>
<sequence length="578" mass="60615">MVSWGDLRRWNPSVLSDMAAALNGKYLQLLACSEDFEDAAMPSGWSGTAAIAAAGASKRLIEEGKEWAAEIAAIRRASGDVADAATGVLAGFKEAEGLAKAHNFSIGDDGAITDHGLPPDIPEEQREDVERERKAVASELGERVKQTLLSAEDVDNDFCAVLDPAINGHTIDASGEGTSLAAAGNAGEALGSLSIPSPPAVDAGPAANAAWWDSLSKQQQERLIKDHPGLVGNRDGVAVWARSKANIALLADERQKLLDERTELMRHAPADLSRDVPSVHKYQEQLAKLDERLAALNKVEGIMVGPDGKPLPNRQLMSLDVTGDKVKAAVANGDVDTAKHVAVFTPGMNSAVETNLDGYVNDMQSVRESANRMVGDLSGKSVATVTWLGYEPPATDKLGDYADVISGGAAQDGAEKLARFDQGINMSRPDDPHLTALGHSYGSLTTGIALQSDTGVDDAVFFGSPGISDQPYGDGIGGRSIDRLHVPEGHAYTLEADGDPVADVGNITHGRFGEDPGSMEGMKQLATHGATSLLDGRPLAASSGHSEYTLTTPDGTDSTSKYNMAAIVAGRPDLTISK</sequence>
<dbReference type="RefSeq" id="WP_192743428.1">
    <property type="nucleotide sequence ID" value="NZ_JADBEJ010000004.1"/>
</dbReference>
<feature type="domain" description="DUF1023" evidence="2">
    <location>
        <begin position="324"/>
        <end position="506"/>
    </location>
</feature>
<evidence type="ECO:0000313" key="3">
    <source>
        <dbReference type="EMBL" id="MBE1576067.1"/>
    </source>
</evidence>
<reference evidence="3 4" key="1">
    <citation type="submission" date="2020-10" db="EMBL/GenBank/DDBJ databases">
        <title>Sequencing the genomes of 1000 actinobacteria strains.</title>
        <authorList>
            <person name="Klenk H.-P."/>
        </authorList>
    </citation>
    <scope>NUCLEOTIDE SEQUENCE [LARGE SCALE GENOMIC DNA]</scope>
    <source>
        <strain evidence="3 4">DSM 46661</strain>
    </source>
</reference>
<name>A0ABR9L686_9PSEU</name>
<dbReference type="Pfam" id="PF06259">
    <property type="entry name" value="Abhydrolase_8"/>
    <property type="match status" value="1"/>
</dbReference>
<evidence type="ECO:0000313" key="4">
    <source>
        <dbReference type="Proteomes" id="UP000656548"/>
    </source>
</evidence>